<dbReference type="PROSITE" id="PS51671">
    <property type="entry name" value="ACT"/>
    <property type="match status" value="1"/>
</dbReference>
<protein>
    <recommendedName>
        <fullName evidence="4 9">D-3-phosphoglycerate dehydrogenase</fullName>
        <ecNumber evidence="9">1.1.1.95</ecNumber>
    </recommendedName>
</protein>
<keyword evidence="6 9" id="KW-0520">NAD</keyword>
<dbReference type="AlphaFoldDB" id="A0A2G6KEM1"/>
<dbReference type="SUPFAM" id="SSF51735">
    <property type="entry name" value="NAD(P)-binding Rossmann-fold domains"/>
    <property type="match status" value="1"/>
</dbReference>
<evidence type="ECO:0000259" key="10">
    <source>
        <dbReference type="PROSITE" id="PS51671"/>
    </source>
</evidence>
<evidence type="ECO:0000256" key="1">
    <source>
        <dbReference type="ARBA" id="ARBA00003800"/>
    </source>
</evidence>
<sequence>MARVLVTEKIASSGLDALRAAGYEVDLALSLSPDELLDRIGGAHAIIIRSATQVTAEVIEAGRDLVVIGRAGIGLDNVDVDAATRQGVMVVNAPQSNVVSAAEHTIALLLAQARNIPQAHSALLDGRWERSHWQGVELAEKTLGIVGFGRIGKLVAERARGLQMRVIAADPFVSADAVRQSGAELVLLKDLMAESDFVTVHLPKNAETTGLIDRSLLSLAKPTMRLINVARGGIVDEHDLAECLKEGIIAGAALDVFAAEPTLDSPLFGLDSVVVTPHLGASTHEAQHKAGTGIVEMVKLALAGEVVPWAVNLSATEVSETVRPFVPLAETLGRIFGSFIERAPSTLTVACEGEIASDDTRIIGLAVTKGILARTRDEPVSYVNAPRLARQQGMSLAMTATTASDNYVNLIRVSDGESHSVAGTLVGRSGEFRVVEINGHGIDMPSADHLVVITNDNRPGVIGRVGTVLGDAEINIDDMDVGRLNTHGSDTAMMVLSTSNPVSDETTAALAQAPGVLSVNVIES</sequence>
<dbReference type="SUPFAM" id="SSF52283">
    <property type="entry name" value="Formate/glycerate dehydrogenase catalytic domain-like"/>
    <property type="match status" value="1"/>
</dbReference>
<comment type="similarity">
    <text evidence="3 9">Belongs to the D-isomer specific 2-hydroxyacid dehydrogenase family.</text>
</comment>
<evidence type="ECO:0000256" key="4">
    <source>
        <dbReference type="ARBA" id="ARBA00021582"/>
    </source>
</evidence>
<organism evidence="11 12">
    <name type="scientific">Ilumatobacter coccineus</name>
    <dbReference type="NCBI Taxonomy" id="467094"/>
    <lineage>
        <taxon>Bacteria</taxon>
        <taxon>Bacillati</taxon>
        <taxon>Actinomycetota</taxon>
        <taxon>Acidimicrobiia</taxon>
        <taxon>Acidimicrobiales</taxon>
        <taxon>Ilumatobacteraceae</taxon>
        <taxon>Ilumatobacter</taxon>
    </lineage>
</organism>
<dbReference type="GO" id="GO:0051287">
    <property type="term" value="F:NAD binding"/>
    <property type="evidence" value="ECO:0007669"/>
    <property type="project" value="UniProtKB-UniRule"/>
</dbReference>
<keyword evidence="9" id="KW-0028">Amino-acid biosynthesis</keyword>
<comment type="caution">
    <text evidence="11">The sequence shown here is derived from an EMBL/GenBank/DDBJ whole genome shotgun (WGS) entry which is preliminary data.</text>
</comment>
<comment type="pathway">
    <text evidence="2 9">Amino-acid biosynthesis; L-serine biosynthesis; L-serine from 3-phospho-D-glycerate: step 1/3.</text>
</comment>
<comment type="catalytic activity">
    <reaction evidence="7">
        <text>(R)-2-hydroxyglutarate + NAD(+) = 2-oxoglutarate + NADH + H(+)</text>
        <dbReference type="Rhea" id="RHEA:49612"/>
        <dbReference type="ChEBI" id="CHEBI:15378"/>
        <dbReference type="ChEBI" id="CHEBI:15801"/>
        <dbReference type="ChEBI" id="CHEBI:16810"/>
        <dbReference type="ChEBI" id="CHEBI:57540"/>
        <dbReference type="ChEBI" id="CHEBI:57945"/>
        <dbReference type="EC" id="1.1.1.399"/>
    </reaction>
</comment>
<comment type="catalytic activity">
    <reaction evidence="8 9">
        <text>(2R)-3-phosphoglycerate + NAD(+) = 3-phosphooxypyruvate + NADH + H(+)</text>
        <dbReference type="Rhea" id="RHEA:12641"/>
        <dbReference type="ChEBI" id="CHEBI:15378"/>
        <dbReference type="ChEBI" id="CHEBI:18110"/>
        <dbReference type="ChEBI" id="CHEBI:57540"/>
        <dbReference type="ChEBI" id="CHEBI:57945"/>
        <dbReference type="ChEBI" id="CHEBI:58272"/>
        <dbReference type="EC" id="1.1.1.95"/>
    </reaction>
</comment>
<dbReference type="PANTHER" id="PTHR42938">
    <property type="entry name" value="FORMATE DEHYDROGENASE 1"/>
    <property type="match status" value="1"/>
</dbReference>
<dbReference type="InterPro" id="IPR029753">
    <property type="entry name" value="D-isomer_DH_CS"/>
</dbReference>
<evidence type="ECO:0000256" key="8">
    <source>
        <dbReference type="ARBA" id="ARBA00048731"/>
    </source>
</evidence>
<dbReference type="Gene3D" id="3.30.70.260">
    <property type="match status" value="1"/>
</dbReference>
<dbReference type="InterPro" id="IPR045865">
    <property type="entry name" value="ACT-like_dom_sf"/>
</dbReference>
<dbReference type="Gene3D" id="3.30.1330.90">
    <property type="entry name" value="D-3-phosphoglycerate dehydrogenase, domain 3"/>
    <property type="match status" value="1"/>
</dbReference>
<dbReference type="InterPro" id="IPR045626">
    <property type="entry name" value="PGDH_ASB_dom"/>
</dbReference>
<keyword evidence="5 9" id="KW-0560">Oxidoreductase</keyword>
<evidence type="ECO:0000256" key="3">
    <source>
        <dbReference type="ARBA" id="ARBA00005854"/>
    </source>
</evidence>
<dbReference type="GO" id="GO:0006564">
    <property type="term" value="P:L-serine biosynthetic process"/>
    <property type="evidence" value="ECO:0007669"/>
    <property type="project" value="UniProtKB-UniRule"/>
</dbReference>
<accession>A0A2G6KEM1</accession>
<dbReference type="PANTHER" id="PTHR42938:SF47">
    <property type="entry name" value="HYDROXYPYRUVATE REDUCTASE"/>
    <property type="match status" value="1"/>
</dbReference>
<evidence type="ECO:0000256" key="2">
    <source>
        <dbReference type="ARBA" id="ARBA00005216"/>
    </source>
</evidence>
<evidence type="ECO:0000256" key="5">
    <source>
        <dbReference type="ARBA" id="ARBA00023002"/>
    </source>
</evidence>
<dbReference type="InterPro" id="IPR002912">
    <property type="entry name" value="ACT_dom"/>
</dbReference>
<proteinExistence type="inferred from homology"/>
<dbReference type="InterPro" id="IPR006236">
    <property type="entry name" value="PGDH"/>
</dbReference>
<dbReference type="Pfam" id="PF19304">
    <property type="entry name" value="PGDH_inter"/>
    <property type="match status" value="1"/>
</dbReference>
<dbReference type="InterPro" id="IPR036291">
    <property type="entry name" value="NAD(P)-bd_dom_sf"/>
</dbReference>
<dbReference type="CDD" id="cd04902">
    <property type="entry name" value="ACT_3PGDH-xct"/>
    <property type="match status" value="1"/>
</dbReference>
<comment type="function">
    <text evidence="1">Catalyzes the reversible oxidation of 3-phospho-D-glycerate to 3-phosphonooxypyruvate, the first step of the phosphorylated L-serine biosynthesis pathway. Also catalyzes the reversible oxidation of 2-hydroxyglutarate to 2-oxoglutarate.</text>
</comment>
<evidence type="ECO:0000256" key="9">
    <source>
        <dbReference type="RuleBase" id="RU363003"/>
    </source>
</evidence>
<dbReference type="InterPro" id="IPR006139">
    <property type="entry name" value="D-isomer_2_OHA_DH_cat_dom"/>
</dbReference>
<dbReference type="FunFam" id="3.40.50.720:FF:000021">
    <property type="entry name" value="D-3-phosphoglycerate dehydrogenase"/>
    <property type="match status" value="1"/>
</dbReference>
<dbReference type="SUPFAM" id="SSF143548">
    <property type="entry name" value="Serine metabolism enzymes domain"/>
    <property type="match status" value="1"/>
</dbReference>
<dbReference type="Pfam" id="PF02826">
    <property type="entry name" value="2-Hacid_dh_C"/>
    <property type="match status" value="1"/>
</dbReference>
<dbReference type="InterPro" id="IPR029009">
    <property type="entry name" value="ASB_dom_sf"/>
</dbReference>
<evidence type="ECO:0000256" key="6">
    <source>
        <dbReference type="ARBA" id="ARBA00023027"/>
    </source>
</evidence>
<reference evidence="11 12" key="1">
    <citation type="submission" date="2017-10" db="EMBL/GenBank/DDBJ databases">
        <title>Novel microbial diversity and functional potential in the marine mammal oral microbiome.</title>
        <authorList>
            <person name="Dudek N.K."/>
            <person name="Sun C.L."/>
            <person name="Burstein D."/>
            <person name="Kantor R.S."/>
            <person name="Aliaga Goltsman D.S."/>
            <person name="Bik E.M."/>
            <person name="Thomas B.C."/>
            <person name="Banfield J.F."/>
            <person name="Relman D.A."/>
        </authorList>
    </citation>
    <scope>NUCLEOTIDE SEQUENCE [LARGE SCALE GENOMIC DNA]</scope>
    <source>
        <strain evidence="11">DOLJORAL78_61_10</strain>
    </source>
</reference>
<feature type="domain" description="ACT" evidence="10">
    <location>
        <begin position="450"/>
        <end position="524"/>
    </location>
</feature>
<gene>
    <name evidence="11" type="ORF">CSA55_01335</name>
</gene>
<evidence type="ECO:0000313" key="12">
    <source>
        <dbReference type="Proteomes" id="UP000230914"/>
    </source>
</evidence>
<dbReference type="CDD" id="cd12173">
    <property type="entry name" value="PGDH_4"/>
    <property type="match status" value="1"/>
</dbReference>
<dbReference type="Pfam" id="PF00389">
    <property type="entry name" value="2-Hacid_dh"/>
    <property type="match status" value="1"/>
</dbReference>
<evidence type="ECO:0000313" key="11">
    <source>
        <dbReference type="EMBL" id="PIE34111.1"/>
    </source>
</evidence>
<keyword evidence="9" id="KW-0718">Serine biosynthesis</keyword>
<evidence type="ECO:0000256" key="7">
    <source>
        <dbReference type="ARBA" id="ARBA00048126"/>
    </source>
</evidence>
<dbReference type="NCBIfam" id="TIGR01327">
    <property type="entry name" value="PGDH"/>
    <property type="match status" value="1"/>
</dbReference>
<name>A0A2G6KEM1_9ACTN</name>
<dbReference type="EC" id="1.1.1.95" evidence="9"/>
<dbReference type="GO" id="GO:0004617">
    <property type="term" value="F:phosphoglycerate dehydrogenase activity"/>
    <property type="evidence" value="ECO:0007669"/>
    <property type="project" value="UniProtKB-UniRule"/>
</dbReference>
<dbReference type="EMBL" id="PDSL01000022">
    <property type="protein sequence ID" value="PIE34111.1"/>
    <property type="molecule type" value="Genomic_DNA"/>
</dbReference>
<dbReference type="UniPathway" id="UPA00135">
    <property type="reaction ID" value="UER00196"/>
</dbReference>
<dbReference type="InterPro" id="IPR006140">
    <property type="entry name" value="D-isomer_DH_NAD-bd"/>
</dbReference>
<dbReference type="Pfam" id="PF01842">
    <property type="entry name" value="ACT"/>
    <property type="match status" value="1"/>
</dbReference>
<dbReference type="PROSITE" id="PS00671">
    <property type="entry name" value="D_2_HYDROXYACID_DH_3"/>
    <property type="match status" value="1"/>
</dbReference>
<dbReference type="SUPFAM" id="SSF55021">
    <property type="entry name" value="ACT-like"/>
    <property type="match status" value="1"/>
</dbReference>
<dbReference type="Proteomes" id="UP000230914">
    <property type="component" value="Unassembled WGS sequence"/>
</dbReference>
<dbReference type="Gene3D" id="3.40.50.720">
    <property type="entry name" value="NAD(P)-binding Rossmann-like Domain"/>
    <property type="match status" value="2"/>
</dbReference>